<comment type="caution">
    <text evidence="2">The sequence shown here is derived from an EMBL/GenBank/DDBJ whole genome shotgun (WGS) entry which is preliminary data.</text>
</comment>
<organism evidence="2 3">
    <name type="scientific">Marasmius tenuissimus</name>
    <dbReference type="NCBI Taxonomy" id="585030"/>
    <lineage>
        <taxon>Eukaryota</taxon>
        <taxon>Fungi</taxon>
        <taxon>Dikarya</taxon>
        <taxon>Basidiomycota</taxon>
        <taxon>Agaricomycotina</taxon>
        <taxon>Agaricomycetes</taxon>
        <taxon>Agaricomycetidae</taxon>
        <taxon>Agaricales</taxon>
        <taxon>Marasmiineae</taxon>
        <taxon>Marasmiaceae</taxon>
        <taxon>Marasmius</taxon>
    </lineage>
</organism>
<reference evidence="2 3" key="1">
    <citation type="submission" date="2024-05" db="EMBL/GenBank/DDBJ databases">
        <title>A draft genome resource for the thread blight pathogen Marasmius tenuissimus strain MS-2.</title>
        <authorList>
            <person name="Yulfo-Soto G.E."/>
            <person name="Baruah I.K."/>
            <person name="Amoako-Attah I."/>
            <person name="Bukari Y."/>
            <person name="Meinhardt L.W."/>
            <person name="Bailey B.A."/>
            <person name="Cohen S.P."/>
        </authorList>
    </citation>
    <scope>NUCLEOTIDE SEQUENCE [LARGE SCALE GENOMIC DNA]</scope>
    <source>
        <strain evidence="2 3">MS-2</strain>
    </source>
</reference>
<evidence type="ECO:0000256" key="1">
    <source>
        <dbReference type="SAM" id="MobiDB-lite"/>
    </source>
</evidence>
<gene>
    <name evidence="2" type="ORF">AAF712_015833</name>
</gene>
<feature type="compositionally biased region" description="Gly residues" evidence="1">
    <location>
        <begin position="75"/>
        <end position="87"/>
    </location>
</feature>
<name>A0ABR2ZAM5_9AGAR</name>
<dbReference type="Proteomes" id="UP001437256">
    <property type="component" value="Unassembled WGS sequence"/>
</dbReference>
<evidence type="ECO:0000313" key="2">
    <source>
        <dbReference type="EMBL" id="KAL0057522.1"/>
    </source>
</evidence>
<feature type="region of interest" description="Disordered" evidence="1">
    <location>
        <begin position="56"/>
        <end position="103"/>
    </location>
</feature>
<accession>A0ABR2ZAM5</accession>
<proteinExistence type="predicted"/>
<evidence type="ECO:0000313" key="3">
    <source>
        <dbReference type="Proteomes" id="UP001437256"/>
    </source>
</evidence>
<dbReference type="EMBL" id="JBBXMP010000506">
    <property type="protein sequence ID" value="KAL0057522.1"/>
    <property type="molecule type" value="Genomic_DNA"/>
</dbReference>
<sequence>MSGEDVAARAKKFEKIFEEFSNSNLPGVTSASDLAKKFKDEGATVAESQDYVKLAQQRLSASAKEGEREKSPSGNDGGDSGTSGSGKTGDELSADELRKRTEASRKAFEEAEWAKCLQTFNDASSSVPSSSEVDIFLSTVLPRTSLFSLPPGLAGDHGDLEKLINPDPHIGQTLAITQHFVQDKSELELMLLRARSFQLVDPVPHSIWKEVILDRYVNFDKLNHTLQPGYNQSDEPKLELGDLVISDKSRISSKKPVTTVSDWGRVFGAGAEAVTIIYPHRKTELRAYHFLMSTFFRNHPGNPLVGIHLDDRIRESYLRCPFRLNDRAKFSEHTIAQHSASLDVSKRKEAPTGVASLPKRPSGPVCLNWNGNRCKDPCPANRRHGLCSQL</sequence>
<protein>
    <submittedName>
        <fullName evidence="2">Uncharacterized protein</fullName>
    </submittedName>
</protein>
<keyword evidence="3" id="KW-1185">Reference proteome</keyword>